<protein>
    <submittedName>
        <fullName evidence="1">Uncharacterized protein</fullName>
    </submittedName>
</protein>
<accession>A0A8S1K5F6</accession>
<keyword evidence="2" id="KW-1185">Reference proteome</keyword>
<proteinExistence type="predicted"/>
<name>A0A8S1K5F6_9CILI</name>
<dbReference type="EMBL" id="CAJJDN010000005">
    <property type="protein sequence ID" value="CAD8050588.1"/>
    <property type="molecule type" value="Genomic_DNA"/>
</dbReference>
<gene>
    <name evidence="1" type="ORF">PSON_ATCC_30995.1.T0050093</name>
</gene>
<sequence>MSHSKMNKKLIQSAQKSLKFNEIIECQANFLKMYNKYWLTQQKFALKISGKQRRERYLNKIDFGIQCSA</sequence>
<reference evidence="1" key="1">
    <citation type="submission" date="2021-01" db="EMBL/GenBank/DDBJ databases">
        <authorList>
            <consortium name="Genoscope - CEA"/>
            <person name="William W."/>
        </authorList>
    </citation>
    <scope>NUCLEOTIDE SEQUENCE</scope>
</reference>
<evidence type="ECO:0000313" key="1">
    <source>
        <dbReference type="EMBL" id="CAD8050588.1"/>
    </source>
</evidence>
<organism evidence="1 2">
    <name type="scientific">Paramecium sonneborni</name>
    <dbReference type="NCBI Taxonomy" id="65129"/>
    <lineage>
        <taxon>Eukaryota</taxon>
        <taxon>Sar</taxon>
        <taxon>Alveolata</taxon>
        <taxon>Ciliophora</taxon>
        <taxon>Intramacronucleata</taxon>
        <taxon>Oligohymenophorea</taxon>
        <taxon>Peniculida</taxon>
        <taxon>Parameciidae</taxon>
        <taxon>Paramecium</taxon>
    </lineage>
</organism>
<dbReference type="AlphaFoldDB" id="A0A8S1K5F6"/>
<dbReference type="Proteomes" id="UP000692954">
    <property type="component" value="Unassembled WGS sequence"/>
</dbReference>
<evidence type="ECO:0000313" key="2">
    <source>
        <dbReference type="Proteomes" id="UP000692954"/>
    </source>
</evidence>
<comment type="caution">
    <text evidence="1">The sequence shown here is derived from an EMBL/GenBank/DDBJ whole genome shotgun (WGS) entry which is preliminary data.</text>
</comment>